<protein>
    <recommendedName>
        <fullName evidence="4">Fibronectin type-III domain-containing protein</fullName>
    </recommendedName>
</protein>
<organism evidence="2 3">
    <name type="scientific">Tilletia horrida</name>
    <dbReference type="NCBI Taxonomy" id="155126"/>
    <lineage>
        <taxon>Eukaryota</taxon>
        <taxon>Fungi</taxon>
        <taxon>Dikarya</taxon>
        <taxon>Basidiomycota</taxon>
        <taxon>Ustilaginomycotina</taxon>
        <taxon>Exobasidiomycetes</taxon>
        <taxon>Tilletiales</taxon>
        <taxon>Tilletiaceae</taxon>
        <taxon>Tilletia</taxon>
    </lineage>
</organism>
<gene>
    <name evidence="2" type="ORF">OC842_005441</name>
</gene>
<evidence type="ECO:0008006" key="4">
    <source>
        <dbReference type="Google" id="ProtNLM"/>
    </source>
</evidence>
<reference evidence="2" key="1">
    <citation type="journal article" date="2023" name="PhytoFront">
        <title>Draft Genome Resources of Seven Strains of Tilletia horrida, Causal Agent of Kernel Smut of Rice.</title>
        <authorList>
            <person name="Khanal S."/>
            <person name="Antony Babu S."/>
            <person name="Zhou X.G."/>
        </authorList>
    </citation>
    <scope>NUCLEOTIDE SEQUENCE</scope>
    <source>
        <strain evidence="2">TX3</strain>
    </source>
</reference>
<name>A0AAN6GC99_9BASI</name>
<evidence type="ECO:0000256" key="1">
    <source>
        <dbReference type="SAM" id="SignalP"/>
    </source>
</evidence>
<dbReference type="AlphaFoldDB" id="A0AAN6GC99"/>
<keyword evidence="1" id="KW-0732">Signal</keyword>
<accession>A0AAN6GC99</accession>
<sequence length="283" mass="30973">MLSIRRRLRARVLSLAAMFSFSMAVPVQHALGSSSSSSGLVARQSTVWESEYVLKPYNERVYDLGGCAYQLVFRRDRVDSENRLLFYADYPGSSERTEIKPYEGDYNGDYRYSPLGITDDGAFTLPDTEAYILSVHRFRGVCASGTSGSAPTAFYVRSLADSPYLATNYDYISPAITPETTKLPAPPKDVRLLREAQGSNKYNLSWTPTDEATEGYVVLLRSDIYASELGGYLPATLTQRAQPGSPGATFELDGVTSVAVFSQSGTDVISDADKVTVNLAINP</sequence>
<dbReference type="EMBL" id="JAPDMQ010000388">
    <property type="protein sequence ID" value="KAK0525657.1"/>
    <property type="molecule type" value="Genomic_DNA"/>
</dbReference>
<comment type="caution">
    <text evidence="2">The sequence shown here is derived from an EMBL/GenBank/DDBJ whole genome shotgun (WGS) entry which is preliminary data.</text>
</comment>
<feature type="signal peptide" evidence="1">
    <location>
        <begin position="1"/>
        <end position="24"/>
    </location>
</feature>
<feature type="chain" id="PRO_5042871876" description="Fibronectin type-III domain-containing protein" evidence="1">
    <location>
        <begin position="25"/>
        <end position="283"/>
    </location>
</feature>
<dbReference type="Proteomes" id="UP001176521">
    <property type="component" value="Unassembled WGS sequence"/>
</dbReference>
<keyword evidence="3" id="KW-1185">Reference proteome</keyword>
<evidence type="ECO:0000313" key="2">
    <source>
        <dbReference type="EMBL" id="KAK0525657.1"/>
    </source>
</evidence>
<proteinExistence type="predicted"/>
<evidence type="ECO:0000313" key="3">
    <source>
        <dbReference type="Proteomes" id="UP001176521"/>
    </source>
</evidence>